<evidence type="ECO:0000313" key="2">
    <source>
        <dbReference type="Proteomes" id="UP000275076"/>
    </source>
</evidence>
<accession>A0A3R9Q5M0</accession>
<dbReference type="EMBL" id="RBVX01000004">
    <property type="protein sequence ID" value="RSL34129.1"/>
    <property type="molecule type" value="Genomic_DNA"/>
</dbReference>
<dbReference type="AlphaFoldDB" id="A0A3R9Q5M0"/>
<dbReference type="OrthoDB" id="2691390at2"/>
<protein>
    <recommendedName>
        <fullName evidence="3">Sporulation lipoprotein YhcN/YlaJ (Spore_YhcN_YlaJ)</fullName>
    </recommendedName>
</protein>
<organism evidence="1 2">
    <name type="scientific">Salibacterium salarium</name>
    <dbReference type="NCBI Taxonomy" id="284579"/>
    <lineage>
        <taxon>Bacteria</taxon>
        <taxon>Bacillati</taxon>
        <taxon>Bacillota</taxon>
        <taxon>Bacilli</taxon>
        <taxon>Bacillales</taxon>
        <taxon>Bacillaceae</taxon>
    </lineage>
</organism>
<gene>
    <name evidence="1" type="ORF">D7Z54_06055</name>
</gene>
<proteinExistence type="predicted"/>
<dbReference type="Pfam" id="PF09580">
    <property type="entry name" value="Spore_YhcN_YlaJ"/>
    <property type="match status" value="1"/>
</dbReference>
<name>A0A3R9Q5M0_9BACI</name>
<keyword evidence="2" id="KW-1185">Reference proteome</keyword>
<evidence type="ECO:0000313" key="1">
    <source>
        <dbReference type="EMBL" id="RSL34129.1"/>
    </source>
</evidence>
<comment type="caution">
    <text evidence="1">The sequence shown here is derived from an EMBL/GenBank/DDBJ whole genome shotgun (WGS) entry which is preliminary data.</text>
</comment>
<dbReference type="InterPro" id="IPR019076">
    <property type="entry name" value="Spore_lipoprot_YhcN/YlaJ-like"/>
</dbReference>
<evidence type="ECO:0008006" key="3">
    <source>
        <dbReference type="Google" id="ProtNLM"/>
    </source>
</evidence>
<sequence length="231" mass="26296">MTFFSSIFPRIPTLIYYRMRHTTTSTKEEEEANILKNTAFILVFILLLQGCAGITNTEKEDLSAEYGPENALDYISNDKDGEIKPEDGNRFGYGRSVFNDNDLDEDMSMHDLIDRQRIAEGLSNIIARSPEVEEAGVLVTNEYALAAFKTDRDDTQEVAKHVKMMVEAAVPYFFITVVTDNENMIEDIEAYKGMRARSVEGRQSIEKVVESMRNMTEQPITPKEKAESYTM</sequence>
<reference evidence="1 2" key="1">
    <citation type="submission" date="2018-10" db="EMBL/GenBank/DDBJ databases">
        <title>Draft genome sequence of Bacillus salarius IM0101, isolated from a hypersaline soil in Inner Mongolia, China.</title>
        <authorList>
            <person name="Yamprayoonswat W."/>
            <person name="Boonvisut S."/>
            <person name="Jumpathong W."/>
            <person name="Sittihan S."/>
            <person name="Ruangsuj P."/>
            <person name="Wanthongcharoen S."/>
            <person name="Thongpramul N."/>
            <person name="Pimmason S."/>
            <person name="Yu B."/>
            <person name="Yasawong M."/>
        </authorList>
    </citation>
    <scope>NUCLEOTIDE SEQUENCE [LARGE SCALE GENOMIC DNA]</scope>
    <source>
        <strain evidence="1 2">IM0101</strain>
    </source>
</reference>
<dbReference type="Proteomes" id="UP000275076">
    <property type="component" value="Unassembled WGS sequence"/>
</dbReference>